<gene>
    <name evidence="2" type="ORF">SAMN05216287_0692</name>
</gene>
<protein>
    <submittedName>
        <fullName evidence="2">Peptidase inhibitor I78 family protein</fullName>
    </submittedName>
</protein>
<keyword evidence="1" id="KW-0732">Signal</keyword>
<feature type="signal peptide" evidence="1">
    <location>
        <begin position="1"/>
        <end position="23"/>
    </location>
</feature>
<dbReference type="STRING" id="1007099.SAMN05216287_0692"/>
<dbReference type="Gene3D" id="3.30.10.10">
    <property type="entry name" value="Trypsin Inhibitor V, subunit A"/>
    <property type="match status" value="1"/>
</dbReference>
<feature type="chain" id="PRO_5017461970" evidence="1">
    <location>
        <begin position="24"/>
        <end position="106"/>
    </location>
</feature>
<sequence length="106" mass="11040">MLSKKIHCAWLLPVALLAGCASHDEAPSAALQPAATPPAETCTASAVQSLIGHPVNPAVLEQARLQAGAQRARVLRPGTAVTLEYDSQRLNLDTDDADLITRASCG</sequence>
<dbReference type="Proteomes" id="UP000243778">
    <property type="component" value="Unassembled WGS sequence"/>
</dbReference>
<name>A0A1H2SLG7_9PSED</name>
<dbReference type="PANTHER" id="PTHR39600">
    <property type="entry name" value="PEPTIDASE INHIBITOR I78 FAMILY PROTEIN"/>
    <property type="match status" value="1"/>
</dbReference>
<dbReference type="Pfam" id="PF11720">
    <property type="entry name" value="Inhibitor_I78"/>
    <property type="match status" value="1"/>
</dbReference>
<organism evidence="2 3">
    <name type="scientific">Pseudomonas kuykendallii</name>
    <dbReference type="NCBI Taxonomy" id="1007099"/>
    <lineage>
        <taxon>Bacteria</taxon>
        <taxon>Pseudomonadati</taxon>
        <taxon>Pseudomonadota</taxon>
        <taxon>Gammaproteobacteria</taxon>
        <taxon>Pseudomonadales</taxon>
        <taxon>Pseudomonadaceae</taxon>
        <taxon>Pseudomonas</taxon>
    </lineage>
</organism>
<accession>A0A1H2SLG7</accession>
<dbReference type="OrthoDB" id="7917348at2"/>
<dbReference type="AlphaFoldDB" id="A0A1H2SLG7"/>
<dbReference type="RefSeq" id="WP_090224630.1">
    <property type="nucleotide sequence ID" value="NZ_FNNU01000001.1"/>
</dbReference>
<reference evidence="3" key="1">
    <citation type="submission" date="2016-10" db="EMBL/GenBank/DDBJ databases">
        <authorList>
            <person name="Varghese N."/>
            <person name="Submissions S."/>
        </authorList>
    </citation>
    <scope>NUCLEOTIDE SEQUENCE [LARGE SCALE GENOMIC DNA]</scope>
    <source>
        <strain evidence="3">NRRL B-59562</strain>
    </source>
</reference>
<evidence type="ECO:0000313" key="2">
    <source>
        <dbReference type="EMBL" id="SDW32466.1"/>
    </source>
</evidence>
<dbReference type="EMBL" id="FNNU01000001">
    <property type="protein sequence ID" value="SDW32466.1"/>
    <property type="molecule type" value="Genomic_DNA"/>
</dbReference>
<dbReference type="InterPro" id="IPR021719">
    <property type="entry name" value="Prot_inh_I78"/>
</dbReference>
<dbReference type="PANTHER" id="PTHR39600:SF1">
    <property type="entry name" value="PEPTIDASE INHIBITOR I78 FAMILY PROTEIN"/>
    <property type="match status" value="1"/>
</dbReference>
<evidence type="ECO:0000313" key="3">
    <source>
        <dbReference type="Proteomes" id="UP000243778"/>
    </source>
</evidence>
<dbReference type="PROSITE" id="PS51257">
    <property type="entry name" value="PROKAR_LIPOPROTEIN"/>
    <property type="match status" value="1"/>
</dbReference>
<proteinExistence type="predicted"/>
<keyword evidence="3" id="KW-1185">Reference proteome</keyword>
<evidence type="ECO:0000256" key="1">
    <source>
        <dbReference type="SAM" id="SignalP"/>
    </source>
</evidence>